<keyword evidence="4 6" id="KW-1133">Transmembrane helix</keyword>
<dbReference type="Proteomes" id="UP000035086">
    <property type="component" value="Chromosome"/>
</dbReference>
<evidence type="ECO:0000256" key="6">
    <source>
        <dbReference type="SAM" id="Phobius"/>
    </source>
</evidence>
<evidence type="ECO:0000259" key="7">
    <source>
        <dbReference type="Pfam" id="PF00324"/>
    </source>
</evidence>
<reference evidence="10" key="1">
    <citation type="submission" date="2014-12" db="EMBL/GenBank/DDBJ databases">
        <title>Complete Genome Sequencing of Pandoraea pulmonicola DSM 16583.</title>
        <authorList>
            <person name="Chan K.-G."/>
        </authorList>
    </citation>
    <scope>NUCLEOTIDE SEQUENCE [LARGE SCALE GENOMIC DNA]</scope>
    <source>
        <strain evidence="10">DSM 16583</strain>
    </source>
</reference>
<evidence type="ECO:0000313" key="10">
    <source>
        <dbReference type="Proteomes" id="UP000035086"/>
    </source>
</evidence>
<feature type="transmembrane region" description="Helical" evidence="6">
    <location>
        <begin position="29"/>
        <end position="46"/>
    </location>
</feature>
<feature type="transmembrane region" description="Helical" evidence="6">
    <location>
        <begin position="52"/>
        <end position="72"/>
    </location>
</feature>
<evidence type="ECO:0000256" key="2">
    <source>
        <dbReference type="ARBA" id="ARBA00022448"/>
    </source>
</evidence>
<feature type="transmembrane region" description="Helical" evidence="6">
    <location>
        <begin position="370"/>
        <end position="394"/>
    </location>
</feature>
<keyword evidence="10" id="KW-1185">Reference proteome</keyword>
<dbReference type="GO" id="GO:0006865">
    <property type="term" value="P:amino acid transport"/>
    <property type="evidence" value="ECO:0007669"/>
    <property type="project" value="InterPro"/>
</dbReference>
<feature type="transmembrane region" description="Helical" evidence="6">
    <location>
        <begin position="106"/>
        <end position="131"/>
    </location>
</feature>
<evidence type="ECO:0000313" key="9">
    <source>
        <dbReference type="EMBL" id="SUA92757.1"/>
    </source>
</evidence>
<dbReference type="InterPro" id="IPR004841">
    <property type="entry name" value="AA-permease/SLC12A_dom"/>
</dbReference>
<gene>
    <name evidence="9" type="primary">gabP_2</name>
    <name evidence="9" type="ORF">NCTC13159_04295</name>
    <name evidence="8" type="ORF">RO07_25095</name>
</gene>
<dbReference type="GO" id="GO:0055085">
    <property type="term" value="P:transmembrane transport"/>
    <property type="evidence" value="ECO:0007669"/>
    <property type="project" value="InterPro"/>
</dbReference>
<evidence type="ECO:0000313" key="8">
    <source>
        <dbReference type="EMBL" id="AJC22909.1"/>
    </source>
</evidence>
<sequence length="470" mass="49510">MKAAESGAFSPAPLDAQSELGKRMKPRHLVMMSLGCAIGTGLFVGMGKAIAVAGPAVLVAFGFASLLVILIIRMIGEMAAANPNSGALSVYVGNALGPTAGITVGWLWWLTMVISIASEATATAVILHAYWPSLPQWALALSFVGGFTIINLAGSSKFGEMEFWFAGLKIAVIIAFIGVGVAILAGVVPHVPSPGLSNLFSHGGFMPTGLAGVGAALLIVTFTYGGTEIIAIAAAETEDPKRNISRAIRSMLYRIVLFFVVPVAIMVTVLPWNSSDLKAGPFVAILKLAGIPGVEVMITMTIALALLSSLNANIYGASRLIFSLAERGSAPRRFTRLAANRVPRAAMLASVAFGFAAVAMNYLWPETVLMLLLNAVGSVNMILWASAIVSQIILRRRADRDPSVELPVKMWAFPYLSYLAAAMMAAFVVVSLFHAESRNQMITTGVSAAAIALIYQIRGRRVSAGSAARQ</sequence>
<accession>A0AAJ4ZG83</accession>
<reference evidence="9 11" key="3">
    <citation type="submission" date="2018-06" db="EMBL/GenBank/DDBJ databases">
        <authorList>
            <consortium name="Pathogen Informatics"/>
            <person name="Doyle S."/>
        </authorList>
    </citation>
    <scope>NUCLEOTIDE SEQUENCE [LARGE SCALE GENOMIC DNA]</scope>
    <source>
        <strain evidence="9 11">NCTC13159</strain>
    </source>
</reference>
<dbReference type="FunFam" id="1.20.1740.10:FF:000001">
    <property type="entry name" value="Amino acid permease"/>
    <property type="match status" value="1"/>
</dbReference>
<dbReference type="PIRSF" id="PIRSF006060">
    <property type="entry name" value="AA_transporter"/>
    <property type="match status" value="1"/>
</dbReference>
<evidence type="ECO:0000313" key="11">
    <source>
        <dbReference type="Proteomes" id="UP000254589"/>
    </source>
</evidence>
<feature type="transmembrane region" description="Helical" evidence="6">
    <location>
        <begin position="208"/>
        <end position="231"/>
    </location>
</feature>
<dbReference type="PANTHER" id="PTHR43495:SF5">
    <property type="entry name" value="GAMMA-AMINOBUTYRIC ACID PERMEASE"/>
    <property type="match status" value="1"/>
</dbReference>
<dbReference type="Proteomes" id="UP000254589">
    <property type="component" value="Unassembled WGS sequence"/>
</dbReference>
<dbReference type="Pfam" id="PF00324">
    <property type="entry name" value="AA_permease"/>
    <property type="match status" value="1"/>
</dbReference>
<organism evidence="9 11">
    <name type="scientific">Pandoraea pulmonicola</name>
    <dbReference type="NCBI Taxonomy" id="93221"/>
    <lineage>
        <taxon>Bacteria</taxon>
        <taxon>Pseudomonadati</taxon>
        <taxon>Pseudomonadota</taxon>
        <taxon>Betaproteobacteria</taxon>
        <taxon>Burkholderiales</taxon>
        <taxon>Burkholderiaceae</taxon>
        <taxon>Pandoraea</taxon>
    </lineage>
</organism>
<feature type="transmembrane region" description="Helical" evidence="6">
    <location>
        <begin position="137"/>
        <end position="154"/>
    </location>
</feature>
<name>A0AAJ4ZG83_PANPU</name>
<comment type="subcellular location">
    <subcellularLocation>
        <location evidence="1">Membrane</location>
        <topology evidence="1">Multi-pass membrane protein</topology>
    </subcellularLocation>
</comment>
<feature type="domain" description="Amino acid permease/ SLC12A" evidence="7">
    <location>
        <begin position="28"/>
        <end position="438"/>
    </location>
</feature>
<dbReference type="PANTHER" id="PTHR43495">
    <property type="entry name" value="GABA PERMEASE"/>
    <property type="match status" value="1"/>
</dbReference>
<dbReference type="EMBL" id="CP010310">
    <property type="protein sequence ID" value="AJC22909.1"/>
    <property type="molecule type" value="Genomic_DNA"/>
</dbReference>
<proteinExistence type="predicted"/>
<dbReference type="RefSeq" id="WP_039412584.1">
    <property type="nucleotide sequence ID" value="NZ_CP010310.2"/>
</dbReference>
<dbReference type="PROSITE" id="PS00218">
    <property type="entry name" value="AMINO_ACID_PERMEASE_1"/>
    <property type="match status" value="1"/>
</dbReference>
<reference evidence="8" key="2">
    <citation type="submission" date="2016-11" db="EMBL/GenBank/DDBJ databases">
        <title>Complete Genome Sequencing of Pandoraea pulmonicola DSM 16583.</title>
        <authorList>
            <person name="Chan K.-G."/>
        </authorList>
    </citation>
    <scope>NUCLEOTIDE SEQUENCE</scope>
    <source>
        <strain evidence="8">DSM 16583</strain>
    </source>
</reference>
<evidence type="ECO:0000256" key="5">
    <source>
        <dbReference type="ARBA" id="ARBA00023136"/>
    </source>
</evidence>
<keyword evidence="3 6" id="KW-0812">Transmembrane</keyword>
<dbReference type="EMBL" id="UGSJ01000001">
    <property type="protein sequence ID" value="SUA92757.1"/>
    <property type="molecule type" value="Genomic_DNA"/>
</dbReference>
<evidence type="ECO:0000256" key="1">
    <source>
        <dbReference type="ARBA" id="ARBA00004141"/>
    </source>
</evidence>
<feature type="transmembrane region" description="Helical" evidence="6">
    <location>
        <begin position="441"/>
        <end position="457"/>
    </location>
</feature>
<dbReference type="Gene3D" id="1.20.1740.10">
    <property type="entry name" value="Amino acid/polyamine transporter I"/>
    <property type="match status" value="1"/>
</dbReference>
<evidence type="ECO:0000256" key="4">
    <source>
        <dbReference type="ARBA" id="ARBA00022989"/>
    </source>
</evidence>
<keyword evidence="2" id="KW-0813">Transport</keyword>
<feature type="transmembrane region" description="Helical" evidence="6">
    <location>
        <begin position="415"/>
        <end position="435"/>
    </location>
</feature>
<feature type="transmembrane region" description="Helical" evidence="6">
    <location>
        <begin position="166"/>
        <end position="188"/>
    </location>
</feature>
<protein>
    <submittedName>
        <fullName evidence="8">Amino acid transporter</fullName>
    </submittedName>
    <submittedName>
        <fullName evidence="9">Gamma-aminobutyrate permease</fullName>
    </submittedName>
</protein>
<keyword evidence="5 6" id="KW-0472">Membrane</keyword>
<dbReference type="GO" id="GO:0016020">
    <property type="term" value="C:membrane"/>
    <property type="evidence" value="ECO:0007669"/>
    <property type="project" value="UniProtKB-SubCell"/>
</dbReference>
<feature type="transmembrane region" description="Helical" evidence="6">
    <location>
        <begin position="252"/>
        <end position="272"/>
    </location>
</feature>
<feature type="transmembrane region" description="Helical" evidence="6">
    <location>
        <begin position="284"/>
        <end position="307"/>
    </location>
</feature>
<dbReference type="AlphaFoldDB" id="A0AAJ4ZG83"/>
<dbReference type="KEGG" id="ppul:RO07_25095"/>
<dbReference type="InterPro" id="IPR004840">
    <property type="entry name" value="Amino_acid_permease_CS"/>
</dbReference>
<feature type="transmembrane region" description="Helical" evidence="6">
    <location>
        <begin position="342"/>
        <end position="364"/>
    </location>
</feature>
<evidence type="ECO:0000256" key="3">
    <source>
        <dbReference type="ARBA" id="ARBA00022692"/>
    </source>
</evidence>